<reference evidence="2" key="1">
    <citation type="submission" date="2011-02" db="EMBL/GenBank/DDBJ databases">
        <title>The Genome Sequence of Capsaspora owczarzaki ATCC 30864.</title>
        <authorList>
            <person name="Russ C."/>
            <person name="Cuomo C."/>
            <person name="Burger G."/>
            <person name="Gray M.W."/>
            <person name="Holland P.W.H."/>
            <person name="King N."/>
            <person name="Lang F.B.F."/>
            <person name="Roger A.J."/>
            <person name="Ruiz-Trillo I."/>
            <person name="Young S.K."/>
            <person name="Zeng Q."/>
            <person name="Gargeya S."/>
            <person name="Alvarado L."/>
            <person name="Berlin A."/>
            <person name="Chapman S.B."/>
            <person name="Chen Z."/>
            <person name="Freedman E."/>
            <person name="Gellesch M."/>
            <person name="Goldberg J."/>
            <person name="Griggs A."/>
            <person name="Gujja S."/>
            <person name="Heilman E."/>
            <person name="Heiman D."/>
            <person name="Howarth C."/>
            <person name="Mehta T."/>
            <person name="Neiman D."/>
            <person name="Pearson M."/>
            <person name="Roberts A."/>
            <person name="Saif S."/>
            <person name="Shea T."/>
            <person name="Shenoy N."/>
            <person name="Sisk P."/>
            <person name="Stolte C."/>
            <person name="Sykes S."/>
            <person name="White J."/>
            <person name="Yandava C."/>
            <person name="Haas B."/>
            <person name="Nusbaum C."/>
            <person name="Birren B."/>
        </authorList>
    </citation>
    <scope>NUCLEOTIDE SEQUENCE</scope>
    <source>
        <strain evidence="2">ATCC 30864</strain>
    </source>
</reference>
<dbReference type="InParanoid" id="A0A0D2U101"/>
<keyword evidence="2" id="KW-1185">Reference proteome</keyword>
<proteinExistence type="predicted"/>
<dbReference type="EMBL" id="KE346360">
    <property type="protein sequence ID" value="KJE88911.1"/>
    <property type="molecule type" value="Genomic_DNA"/>
</dbReference>
<evidence type="ECO:0000313" key="1">
    <source>
        <dbReference type="EMBL" id="KJE88911.1"/>
    </source>
</evidence>
<protein>
    <submittedName>
        <fullName evidence="1">Uncharacterized protein</fullName>
    </submittedName>
</protein>
<gene>
    <name evidence="1" type="ORF">CAOG_009313</name>
</gene>
<name>A0A0D2U101_CAPO3</name>
<evidence type="ECO:0000313" key="2">
    <source>
        <dbReference type="Proteomes" id="UP000008743"/>
    </source>
</evidence>
<organism evidence="1 2">
    <name type="scientific">Capsaspora owczarzaki (strain ATCC 30864)</name>
    <dbReference type="NCBI Taxonomy" id="595528"/>
    <lineage>
        <taxon>Eukaryota</taxon>
        <taxon>Filasterea</taxon>
        <taxon>Capsaspora</taxon>
    </lineage>
</organism>
<accession>A0A0D2U101</accession>
<dbReference type="Proteomes" id="UP000008743">
    <property type="component" value="Unassembled WGS sequence"/>
</dbReference>
<sequence length="62" mass="6966">MMQERFGSTPLIATATYCAASLTMMFANKAVLSVYKFDYQLALIAFQSEHRKLTLDKALLVC</sequence>
<dbReference type="AlphaFoldDB" id="A0A0D2U101"/>